<accession>A0A5D2W4H4</accession>
<protein>
    <submittedName>
        <fullName evidence="1">Uncharacterized protein</fullName>
    </submittedName>
</protein>
<gene>
    <name evidence="1" type="ORF">E1A91_D01G069800v1</name>
</gene>
<dbReference type="AlphaFoldDB" id="A0A5D2W4H4"/>
<name>A0A5D2W4H4_GOSMU</name>
<sequence length="43" mass="5147">MKTTNCRCMTCYKRWEGKLFTKNLLMNLENVVDCGTKRIRIMC</sequence>
<organism evidence="1 2">
    <name type="scientific">Gossypium mustelinum</name>
    <name type="common">Cotton</name>
    <name type="synonym">Gossypium caicoense</name>
    <dbReference type="NCBI Taxonomy" id="34275"/>
    <lineage>
        <taxon>Eukaryota</taxon>
        <taxon>Viridiplantae</taxon>
        <taxon>Streptophyta</taxon>
        <taxon>Embryophyta</taxon>
        <taxon>Tracheophyta</taxon>
        <taxon>Spermatophyta</taxon>
        <taxon>Magnoliopsida</taxon>
        <taxon>eudicotyledons</taxon>
        <taxon>Gunneridae</taxon>
        <taxon>Pentapetalae</taxon>
        <taxon>rosids</taxon>
        <taxon>malvids</taxon>
        <taxon>Malvales</taxon>
        <taxon>Malvaceae</taxon>
        <taxon>Malvoideae</taxon>
        <taxon>Gossypium</taxon>
    </lineage>
</organism>
<evidence type="ECO:0000313" key="1">
    <source>
        <dbReference type="EMBL" id="TYI96399.1"/>
    </source>
</evidence>
<dbReference type="Proteomes" id="UP000323597">
    <property type="component" value="Chromosome D01"/>
</dbReference>
<evidence type="ECO:0000313" key="2">
    <source>
        <dbReference type="Proteomes" id="UP000323597"/>
    </source>
</evidence>
<dbReference type="EMBL" id="CM017649">
    <property type="protein sequence ID" value="TYI96399.1"/>
    <property type="molecule type" value="Genomic_DNA"/>
</dbReference>
<reference evidence="1 2" key="1">
    <citation type="submission" date="2019-07" db="EMBL/GenBank/DDBJ databases">
        <title>WGS assembly of Gossypium mustelinum.</title>
        <authorList>
            <person name="Chen Z.J."/>
            <person name="Sreedasyam A."/>
            <person name="Ando A."/>
            <person name="Song Q."/>
            <person name="De L."/>
            <person name="Hulse-Kemp A."/>
            <person name="Ding M."/>
            <person name="Ye W."/>
            <person name="Kirkbride R."/>
            <person name="Jenkins J."/>
            <person name="Plott C."/>
            <person name="Lovell J."/>
            <person name="Lin Y.-M."/>
            <person name="Vaughn R."/>
            <person name="Liu B."/>
            <person name="Li W."/>
            <person name="Simpson S."/>
            <person name="Scheffler B."/>
            <person name="Saski C."/>
            <person name="Grover C."/>
            <person name="Hu G."/>
            <person name="Conover J."/>
            <person name="Carlson J."/>
            <person name="Shu S."/>
            <person name="Boston L."/>
            <person name="Williams M."/>
            <person name="Peterson D."/>
            <person name="Mcgee K."/>
            <person name="Jones D."/>
            <person name="Wendel J."/>
            <person name="Stelly D."/>
            <person name="Grimwood J."/>
            <person name="Schmutz J."/>
        </authorList>
    </citation>
    <scope>NUCLEOTIDE SEQUENCE [LARGE SCALE GENOMIC DNA]</scope>
    <source>
        <strain evidence="1">1408120.09</strain>
    </source>
</reference>
<keyword evidence="2" id="KW-1185">Reference proteome</keyword>
<proteinExistence type="predicted"/>